<dbReference type="GO" id="GO:0005737">
    <property type="term" value="C:cytoplasm"/>
    <property type="evidence" value="ECO:0007669"/>
    <property type="project" value="TreeGrafter"/>
</dbReference>
<dbReference type="InterPro" id="IPR050784">
    <property type="entry name" value="IAP"/>
</dbReference>
<organism evidence="2 3">
    <name type="scientific">Pomacea canaliculata</name>
    <name type="common">Golden apple snail</name>
    <dbReference type="NCBI Taxonomy" id="400727"/>
    <lineage>
        <taxon>Eukaryota</taxon>
        <taxon>Metazoa</taxon>
        <taxon>Spiralia</taxon>
        <taxon>Lophotrochozoa</taxon>
        <taxon>Mollusca</taxon>
        <taxon>Gastropoda</taxon>
        <taxon>Caenogastropoda</taxon>
        <taxon>Architaenioglossa</taxon>
        <taxon>Ampullarioidea</taxon>
        <taxon>Ampullariidae</taxon>
        <taxon>Pomacea</taxon>
    </lineage>
</organism>
<name>A0A2T7P4W4_POMCA</name>
<feature type="compositionally biased region" description="Basic and acidic residues" evidence="1">
    <location>
        <begin position="350"/>
        <end position="372"/>
    </location>
</feature>
<dbReference type="Pfam" id="PF00653">
    <property type="entry name" value="BIR"/>
    <property type="match status" value="1"/>
</dbReference>
<dbReference type="Proteomes" id="UP000245119">
    <property type="component" value="Linkage Group LG6"/>
</dbReference>
<comment type="caution">
    <text evidence="2">The sequence shown here is derived from an EMBL/GenBank/DDBJ whole genome shotgun (WGS) entry which is preliminary data.</text>
</comment>
<protein>
    <submittedName>
        <fullName evidence="2">Uncharacterized protein</fullName>
    </submittedName>
</protein>
<dbReference type="GO" id="GO:0051726">
    <property type="term" value="P:regulation of cell cycle"/>
    <property type="evidence" value="ECO:0007669"/>
    <property type="project" value="TreeGrafter"/>
</dbReference>
<dbReference type="Gene3D" id="1.10.1170.10">
    <property type="entry name" value="Inhibitor Of Apoptosis Protein (2mihbC-IAP-1), Chain A"/>
    <property type="match status" value="1"/>
</dbReference>
<feature type="compositionally biased region" description="Low complexity" evidence="1">
    <location>
        <begin position="526"/>
        <end position="537"/>
    </location>
</feature>
<dbReference type="OrthoDB" id="6063402at2759"/>
<keyword evidence="3" id="KW-1185">Reference proteome</keyword>
<dbReference type="PANTHER" id="PTHR10044:SF139">
    <property type="entry name" value="DEATH-ASSOCIATED INHIBITOR OF APOPTOSIS 2"/>
    <property type="match status" value="1"/>
</dbReference>
<dbReference type="EMBL" id="PZQS01000006">
    <property type="protein sequence ID" value="PVD28433.1"/>
    <property type="molecule type" value="Genomic_DNA"/>
</dbReference>
<feature type="region of interest" description="Disordered" evidence="1">
    <location>
        <begin position="526"/>
        <end position="548"/>
    </location>
</feature>
<evidence type="ECO:0000313" key="2">
    <source>
        <dbReference type="EMBL" id="PVD28433.1"/>
    </source>
</evidence>
<dbReference type="InterPro" id="IPR001370">
    <property type="entry name" value="BIR_rpt"/>
</dbReference>
<reference evidence="2 3" key="1">
    <citation type="submission" date="2018-04" db="EMBL/GenBank/DDBJ databases">
        <title>The genome of golden apple snail Pomacea canaliculata provides insight into stress tolerance and invasive adaptation.</title>
        <authorList>
            <person name="Liu C."/>
            <person name="Liu B."/>
            <person name="Ren Y."/>
            <person name="Zhang Y."/>
            <person name="Wang H."/>
            <person name="Li S."/>
            <person name="Jiang F."/>
            <person name="Yin L."/>
            <person name="Zhang G."/>
            <person name="Qian W."/>
            <person name="Fan W."/>
        </authorList>
    </citation>
    <scope>NUCLEOTIDE SEQUENCE [LARGE SCALE GENOMIC DNA]</scope>
    <source>
        <strain evidence="2">SZHN2017</strain>
        <tissue evidence="2">Muscle</tissue>
    </source>
</reference>
<dbReference type="AlphaFoldDB" id="A0A2T7P4W4"/>
<proteinExistence type="predicted"/>
<feature type="region of interest" description="Disordered" evidence="1">
    <location>
        <begin position="337"/>
        <end position="377"/>
    </location>
</feature>
<dbReference type="SMART" id="SM00238">
    <property type="entry name" value="BIR"/>
    <property type="match status" value="1"/>
</dbReference>
<dbReference type="STRING" id="400727.A0A2T7P4W4"/>
<gene>
    <name evidence="2" type="ORF">C0Q70_11020</name>
</gene>
<dbReference type="GO" id="GO:0005634">
    <property type="term" value="C:nucleus"/>
    <property type="evidence" value="ECO:0007669"/>
    <property type="project" value="TreeGrafter"/>
</dbReference>
<dbReference type="SUPFAM" id="SSF57924">
    <property type="entry name" value="Inhibitor of apoptosis (IAP) repeat"/>
    <property type="match status" value="1"/>
</dbReference>
<dbReference type="PANTHER" id="PTHR10044">
    <property type="entry name" value="INHIBITOR OF APOPTOSIS"/>
    <property type="match status" value="1"/>
</dbReference>
<dbReference type="PROSITE" id="PS50143">
    <property type="entry name" value="BIR_REPEAT_2"/>
    <property type="match status" value="1"/>
</dbReference>
<evidence type="ECO:0000313" key="3">
    <source>
        <dbReference type="Proteomes" id="UP000245119"/>
    </source>
</evidence>
<evidence type="ECO:0000256" key="1">
    <source>
        <dbReference type="SAM" id="MobiDB-lite"/>
    </source>
</evidence>
<sequence length="688" mass="77175">MKSDERHFPSVNYMSIENAGGNVSPKSHVAEEMQNVFSSQAAKLAKRPEQHGESVLDNYCNSDFRQSLMDIGIEEEKQIIKKDLKFWPSGLGDSHVCLSGDLLRELYIRVIISLLIFLDPSFDDAMRSWVCEEKDATIYKSAAVQERLHKLLQLPYSYKRGRQKDSYIYEPSLDYSKSQDDLVQSLNEIRNFVYAPQRIYHNEETENFQDKIGKALHKKGNSNWRANHVYDTTSDWDHNKTLGNEESDIIPKTPGQDLKHQMIVVAESKEDHSSLCVDLRKKLHERGGVIGDIKEAVRVFENYPVPIATDARLIGPTAEASVPTDLELDIKTSERRVSLDDVAGSGQTRRPQETSQNDRTELDSHREEDRTTRPSFNTTRLRMSVPVREALRPETEHFSPYPSSMHTTETGNQPSVAHETLLATMEAQRVLAVPACTTTRVSSPGNVASGTASTTVSAAGIVERVDTHPVQATTVPCSHNDVMTVNVRDVSSSRMSLYPCQPRREQSSLHYPDSGSPASCSCDGRFAGSASSNSGNDSNRRENQPLELPLAQTSVFARLSGVERRHGPVTVYSAGSLPPWAPRSPMIDLTRAASPTHIPLRSRRATFIHWPREETGQQPANMALAGYFYTGEGSTVCCFYCGVQVGNWRPAMNPWHEHVRGQPTCQYLIQMKGEDFVKEIQKEQRPEK</sequence>
<accession>A0A2T7P4W4</accession>
<dbReference type="CDD" id="cd00022">
    <property type="entry name" value="BIR"/>
    <property type="match status" value="1"/>
</dbReference>